<keyword evidence="8" id="KW-0067">ATP-binding</keyword>
<feature type="region of interest" description="Disordered" evidence="14">
    <location>
        <begin position="1"/>
        <end position="28"/>
    </location>
</feature>
<dbReference type="InterPro" id="IPR003439">
    <property type="entry name" value="ABC_transporter-like_ATP-bd"/>
</dbReference>
<feature type="transmembrane region" description="Helical" evidence="15">
    <location>
        <begin position="753"/>
        <end position="778"/>
    </location>
</feature>
<name>A0AA36G2R9_9BILA</name>
<comment type="similarity">
    <text evidence="2">Belongs to the ABC transporter superfamily. ABCB family. Multidrug resistance exporter (TC 3.A.1.201) subfamily.</text>
</comment>
<dbReference type="GO" id="GO:0090374">
    <property type="term" value="P:oligopeptide export from mitochondrion"/>
    <property type="evidence" value="ECO:0007669"/>
    <property type="project" value="TreeGrafter"/>
</dbReference>
<feature type="domain" description="ABC transporter" evidence="16">
    <location>
        <begin position="387"/>
        <end position="623"/>
    </location>
</feature>
<dbReference type="PROSITE" id="PS50929">
    <property type="entry name" value="ABC_TM1F"/>
    <property type="match status" value="2"/>
</dbReference>
<dbReference type="EMBL" id="CATQJA010002622">
    <property type="protein sequence ID" value="CAJ0573778.1"/>
    <property type="molecule type" value="Genomic_DNA"/>
</dbReference>
<evidence type="ECO:0000256" key="10">
    <source>
        <dbReference type="ARBA" id="ARBA00022989"/>
    </source>
</evidence>
<dbReference type="GO" id="GO:0015421">
    <property type="term" value="F:ABC-type oligopeptide transporter activity"/>
    <property type="evidence" value="ECO:0007669"/>
    <property type="project" value="TreeGrafter"/>
</dbReference>
<dbReference type="InterPro" id="IPR036640">
    <property type="entry name" value="ABC1_TM_sf"/>
</dbReference>
<dbReference type="FunFam" id="1.20.1560.10:FF:000018">
    <property type="entry name" value="ATP-binding cassette subfamily B member 11"/>
    <property type="match status" value="1"/>
</dbReference>
<evidence type="ECO:0000313" key="19">
    <source>
        <dbReference type="Proteomes" id="UP001177023"/>
    </source>
</evidence>
<organism evidence="18 19">
    <name type="scientific">Mesorhabditis spiculigera</name>
    <dbReference type="NCBI Taxonomy" id="96644"/>
    <lineage>
        <taxon>Eukaryota</taxon>
        <taxon>Metazoa</taxon>
        <taxon>Ecdysozoa</taxon>
        <taxon>Nematoda</taxon>
        <taxon>Chromadorea</taxon>
        <taxon>Rhabditida</taxon>
        <taxon>Rhabditina</taxon>
        <taxon>Rhabditomorpha</taxon>
        <taxon>Rhabditoidea</taxon>
        <taxon>Rhabditidae</taxon>
        <taxon>Mesorhabditinae</taxon>
        <taxon>Mesorhabditis</taxon>
    </lineage>
</organism>
<dbReference type="PROSITE" id="PS00211">
    <property type="entry name" value="ABC_TRANSPORTER_1"/>
    <property type="match status" value="2"/>
</dbReference>
<evidence type="ECO:0000256" key="3">
    <source>
        <dbReference type="ARBA" id="ARBA00012191"/>
    </source>
</evidence>
<dbReference type="PANTHER" id="PTHR43394">
    <property type="entry name" value="ATP-DEPENDENT PERMEASE MDL1, MITOCHONDRIAL"/>
    <property type="match status" value="1"/>
</dbReference>
<feature type="transmembrane region" description="Helical" evidence="15">
    <location>
        <begin position="323"/>
        <end position="341"/>
    </location>
</feature>
<comment type="caution">
    <text evidence="18">The sequence shown here is derived from an EMBL/GenBank/DDBJ whole genome shotgun (WGS) entry which is preliminary data.</text>
</comment>
<proteinExistence type="inferred from homology"/>
<feature type="transmembrane region" description="Helical" evidence="15">
    <location>
        <begin position="290"/>
        <end position="311"/>
    </location>
</feature>
<evidence type="ECO:0000256" key="14">
    <source>
        <dbReference type="SAM" id="MobiDB-lite"/>
    </source>
</evidence>
<evidence type="ECO:0000256" key="9">
    <source>
        <dbReference type="ARBA" id="ARBA00022967"/>
    </source>
</evidence>
<feature type="non-terminal residue" evidence="18">
    <location>
        <position position="1274"/>
    </location>
</feature>
<evidence type="ECO:0000256" key="15">
    <source>
        <dbReference type="SAM" id="Phobius"/>
    </source>
</evidence>
<keyword evidence="12" id="KW-0325">Glycoprotein</keyword>
<dbReference type="InterPro" id="IPR039421">
    <property type="entry name" value="Type_1_exporter"/>
</dbReference>
<evidence type="ECO:0000259" key="17">
    <source>
        <dbReference type="PROSITE" id="PS50929"/>
    </source>
</evidence>
<dbReference type="PROSITE" id="PS50893">
    <property type="entry name" value="ABC_TRANSPORTER_2"/>
    <property type="match status" value="2"/>
</dbReference>
<dbReference type="FunFam" id="3.40.50.300:FF:000479">
    <property type="entry name" value="Multidrug resistance protein 1A"/>
    <property type="match status" value="1"/>
</dbReference>
<keyword evidence="4" id="KW-0813">Transport</keyword>
<evidence type="ECO:0000256" key="7">
    <source>
        <dbReference type="ARBA" id="ARBA00022741"/>
    </source>
</evidence>
<feature type="transmembrane region" description="Helical" evidence="15">
    <location>
        <begin position="832"/>
        <end position="850"/>
    </location>
</feature>
<dbReference type="Gene3D" id="3.40.50.300">
    <property type="entry name" value="P-loop containing nucleotide triphosphate hydrolases"/>
    <property type="match status" value="2"/>
</dbReference>
<comment type="catalytic activity">
    <reaction evidence="13">
        <text>ATP + H2O + xenobioticSide 1 = ADP + phosphate + xenobioticSide 2.</text>
        <dbReference type="EC" id="7.6.2.2"/>
    </reaction>
</comment>
<feature type="compositionally biased region" description="Basic and acidic residues" evidence="14">
    <location>
        <begin position="18"/>
        <end position="28"/>
    </location>
</feature>
<dbReference type="Pfam" id="PF00664">
    <property type="entry name" value="ABC_membrane"/>
    <property type="match status" value="2"/>
</dbReference>
<dbReference type="EC" id="7.6.2.2" evidence="3"/>
<dbReference type="FunFam" id="1.20.1560.10:FF:000009">
    <property type="entry name" value="ABC transporter B family member 1"/>
    <property type="match status" value="1"/>
</dbReference>
<evidence type="ECO:0000259" key="16">
    <source>
        <dbReference type="PROSITE" id="PS50893"/>
    </source>
</evidence>
<feature type="transmembrane region" description="Helical" evidence="15">
    <location>
        <begin position="48"/>
        <end position="71"/>
    </location>
</feature>
<evidence type="ECO:0000256" key="5">
    <source>
        <dbReference type="ARBA" id="ARBA00022692"/>
    </source>
</evidence>
<dbReference type="Pfam" id="PF00005">
    <property type="entry name" value="ABC_tran"/>
    <property type="match status" value="2"/>
</dbReference>
<dbReference type="InterPro" id="IPR017871">
    <property type="entry name" value="ABC_transporter-like_CS"/>
</dbReference>
<feature type="domain" description="ABC transmembrane type-1" evidence="17">
    <location>
        <begin position="52"/>
        <end position="352"/>
    </location>
</feature>
<feature type="transmembrane region" description="Helical" evidence="15">
    <location>
        <begin position="113"/>
        <end position="134"/>
    </location>
</feature>
<feature type="transmembrane region" description="Helical" evidence="15">
    <location>
        <begin position="976"/>
        <end position="994"/>
    </location>
</feature>
<dbReference type="InterPro" id="IPR011527">
    <property type="entry name" value="ABC1_TM_dom"/>
</dbReference>
<dbReference type="SMART" id="SM00382">
    <property type="entry name" value="AAA"/>
    <property type="match status" value="2"/>
</dbReference>
<feature type="transmembrane region" description="Helical" evidence="15">
    <location>
        <begin position="856"/>
        <end position="873"/>
    </location>
</feature>
<evidence type="ECO:0000313" key="18">
    <source>
        <dbReference type="EMBL" id="CAJ0573778.1"/>
    </source>
</evidence>
<feature type="transmembrane region" description="Helical" evidence="15">
    <location>
        <begin position="938"/>
        <end position="964"/>
    </location>
</feature>
<feature type="domain" description="ABC transporter" evidence="16">
    <location>
        <begin position="1033"/>
        <end position="1270"/>
    </location>
</feature>
<reference evidence="18" key="1">
    <citation type="submission" date="2023-06" db="EMBL/GenBank/DDBJ databases">
        <authorList>
            <person name="Delattre M."/>
        </authorList>
    </citation>
    <scope>NUCLEOTIDE SEQUENCE</scope>
    <source>
        <strain evidence="18">AF72</strain>
    </source>
</reference>
<evidence type="ECO:0000256" key="2">
    <source>
        <dbReference type="ARBA" id="ARBA00007577"/>
    </source>
</evidence>
<dbReference type="PANTHER" id="PTHR43394:SF27">
    <property type="entry name" value="ATP-DEPENDENT TRANSLOCASE ABCB1-LIKE"/>
    <property type="match status" value="1"/>
</dbReference>
<dbReference type="FunFam" id="3.40.50.300:FF:000916">
    <property type="entry name" value="ABC transporter B family member 9"/>
    <property type="match status" value="1"/>
</dbReference>
<dbReference type="InterPro" id="IPR027417">
    <property type="entry name" value="P-loop_NTPase"/>
</dbReference>
<gene>
    <name evidence="18" type="ORF">MSPICULIGERA_LOCUS12127</name>
</gene>
<dbReference type="GO" id="GO:0005524">
    <property type="term" value="F:ATP binding"/>
    <property type="evidence" value="ECO:0007669"/>
    <property type="project" value="UniProtKB-KW"/>
</dbReference>
<keyword evidence="7" id="KW-0547">Nucleotide-binding</keyword>
<comment type="subcellular location">
    <subcellularLocation>
        <location evidence="1">Membrane</location>
        <topology evidence="1">Multi-pass membrane protein</topology>
    </subcellularLocation>
</comment>
<evidence type="ECO:0000256" key="8">
    <source>
        <dbReference type="ARBA" id="ARBA00022840"/>
    </source>
</evidence>
<feature type="transmembrane region" description="Helical" evidence="15">
    <location>
        <begin position="209"/>
        <end position="227"/>
    </location>
</feature>
<keyword evidence="5 15" id="KW-0812">Transmembrane</keyword>
<evidence type="ECO:0000256" key="12">
    <source>
        <dbReference type="ARBA" id="ARBA00023180"/>
    </source>
</evidence>
<keyword evidence="11 15" id="KW-0472">Membrane</keyword>
<feature type="transmembrane region" description="Helical" evidence="15">
    <location>
        <begin position="185"/>
        <end position="203"/>
    </location>
</feature>
<dbReference type="GO" id="GO:0005743">
    <property type="term" value="C:mitochondrial inner membrane"/>
    <property type="evidence" value="ECO:0007669"/>
    <property type="project" value="TreeGrafter"/>
</dbReference>
<evidence type="ECO:0000256" key="1">
    <source>
        <dbReference type="ARBA" id="ARBA00004141"/>
    </source>
</evidence>
<keyword evidence="9" id="KW-1278">Translocase</keyword>
<feature type="compositionally biased region" description="Polar residues" evidence="14">
    <location>
        <begin position="1"/>
        <end position="10"/>
    </location>
</feature>
<dbReference type="AlphaFoldDB" id="A0AA36G2R9"/>
<dbReference type="CDD" id="cd18578">
    <property type="entry name" value="ABC_6TM_Pgp_ABCB1_D2_like"/>
    <property type="match status" value="1"/>
</dbReference>
<evidence type="ECO:0000256" key="4">
    <source>
        <dbReference type="ARBA" id="ARBA00022448"/>
    </source>
</evidence>
<dbReference type="GO" id="GO:0008559">
    <property type="term" value="F:ABC-type xenobiotic transporter activity"/>
    <property type="evidence" value="ECO:0007669"/>
    <property type="project" value="UniProtKB-EC"/>
</dbReference>
<dbReference type="InterPro" id="IPR003593">
    <property type="entry name" value="AAA+_ATPase"/>
</dbReference>
<accession>A0AA36G2R9</accession>
<evidence type="ECO:0000256" key="13">
    <source>
        <dbReference type="ARBA" id="ARBA00034018"/>
    </source>
</evidence>
<dbReference type="GO" id="GO:0016887">
    <property type="term" value="F:ATP hydrolysis activity"/>
    <property type="evidence" value="ECO:0007669"/>
    <property type="project" value="InterPro"/>
</dbReference>
<feature type="domain" description="ABC transmembrane type-1" evidence="17">
    <location>
        <begin position="719"/>
        <end position="999"/>
    </location>
</feature>
<keyword evidence="10 15" id="KW-1133">Transmembrane helix</keyword>
<keyword evidence="19" id="KW-1185">Reference proteome</keyword>
<evidence type="ECO:0000256" key="6">
    <source>
        <dbReference type="ARBA" id="ARBA00022737"/>
    </source>
</evidence>
<dbReference type="Proteomes" id="UP001177023">
    <property type="component" value="Unassembled WGS sequence"/>
</dbReference>
<dbReference type="SUPFAM" id="SSF90123">
    <property type="entry name" value="ABC transporter transmembrane region"/>
    <property type="match status" value="2"/>
</dbReference>
<dbReference type="CDD" id="cd18577">
    <property type="entry name" value="ABC_6TM_Pgp_ABCB1_D1_like"/>
    <property type="match status" value="1"/>
</dbReference>
<dbReference type="Gene3D" id="1.20.1560.10">
    <property type="entry name" value="ABC transporter type 1, transmembrane domain"/>
    <property type="match status" value="1"/>
</dbReference>
<feature type="transmembrane region" description="Helical" evidence="15">
    <location>
        <begin position="710"/>
        <end position="733"/>
    </location>
</feature>
<sequence>MTKGSTSDSGLDSLKNVEFSDGKSEKKEGSLPTITLRQLYRDCSPLDYCLLALGLCVSMCTGAGLPLMAILQGNIGQSFINEQIFIDNQSVPFNDNFTEDTFRKAIMRIVYEYAGLTVGIFCAAYLQISCLLSVCERMNNRMRRAFFRAILRQEIAFFDNSQGGTMATRLFDNLERIREGTGDKVGLMIQYISQFFTGFIIAFTHNWKLTLIMLAFTPLQAICGFFISKSMTTLTQLESVKYSKAAQVAEEVLSSIRTVIAFNGLGKEADRYSDALGEARKMGILKSVSIGGSFGAMCLVNFMSLALAFYIGVGWVHGGEINPGQLLTVFFAVMMGSMALGQAGPQFAVLGAAKGAAASIYEVLDRVPLIDSQNTTGRSEPPVSGQIEFRNVSFSYPSRPEVQVLKNISFSVSPGQTIALVGSSGCGKSSIVNMLLRYYDPERGQILIDGAPIDELNIAFLRQQIAVVSQEPVLFNCSIEENIRLGNEELDHRQLVEACRAANAEHFIRKLPQAYATEVGDRGTQLSGGQKQRIAIARALVRNPRILLLDEATSALDAESEGLVQLALEKASQGRTTIIIAHRLSTIRNADKIFAIKDGQVHEEGTHDELLAQHGLYYELVHAQTFADVIDNVQSHEEEAAPGRTNSVLRHRASTIKSLGGLVGIENEEEVVVDKKKKDDLTRLKKELEEAGAKRSNLLEFLRFASKERIWLLIGLVNAILDGFTFPAYSLLFTQILDVFTLPPADLLHKGHFWALMFIVLAVAQGVTVLGAVFFFGLGAELMTQRLRAAIFRNVLSQEVAYFDSPLHATGKICTRLASDVPNLKSALDFRLSTVLSTLVSCAGGVGIAFYFGWQMALLCIGLYPILGIGSAMRTRIMQGKHRQTAKDLENSGKVAMEAIENIRTVQALTREETFYQKFCSYLEAPYRDAIRQALIQAAVYGFASCAIYLMNCLCYRFGLYLILHRVVTPIHVLRVMYAISISTTTVGFATVYFPEYMKARFAGGIIFGMLKERSKINNLSPEGKRPALTGKISFNNVKFAYPERNSVDVLKGLSLHVAPGETLALVGPSGSGKSTVVALLERFYDVTGGAITLDDVDIRELNPDHLRSQMSLVSQEPILFDCSIRKNIAYGMATTVSDEDIVAAAQKANIHKFIMELPQGYDTRVGDKGTQLSGGQKQRIAIARALIRQPKILLLDEATSALDTESEKIVQEALDRARSGRTCIVIAHRLSTIINADRIAVVQAGTLVEMGTHQELIAQRGVYYDLTKRQNLH</sequence>
<keyword evidence="6" id="KW-0677">Repeat</keyword>
<evidence type="ECO:0000256" key="11">
    <source>
        <dbReference type="ARBA" id="ARBA00023136"/>
    </source>
</evidence>
<protein>
    <recommendedName>
        <fullName evidence="3">ABC-type xenobiotic transporter</fullName>
        <ecNumber evidence="3">7.6.2.2</ecNumber>
    </recommendedName>
</protein>
<dbReference type="SUPFAM" id="SSF52540">
    <property type="entry name" value="P-loop containing nucleoside triphosphate hydrolases"/>
    <property type="match status" value="2"/>
</dbReference>
<dbReference type="CDD" id="cd03249">
    <property type="entry name" value="ABC_MTABC3_MDL1_MDL2"/>
    <property type="match status" value="2"/>
</dbReference>